<sequence>MDKNEPPLTPEQVRALFAEWSKDYAARKQINEGVAKESDDHDKSKERDGGREM</sequence>
<reference evidence="3" key="1">
    <citation type="submission" date="2017-06" db="EMBL/GenBank/DDBJ databases">
        <title>Genome analysis of Fimbriiglobus ruber SP5, the first member of the order Planctomycetales with confirmed chitinolytic capability.</title>
        <authorList>
            <person name="Ravin N.V."/>
            <person name="Rakitin A.L."/>
            <person name="Ivanova A.A."/>
            <person name="Beletsky A.V."/>
            <person name="Kulichevskaya I.S."/>
            <person name="Mardanov A.V."/>
            <person name="Dedysh S.N."/>
        </authorList>
    </citation>
    <scope>NUCLEOTIDE SEQUENCE [LARGE SCALE GENOMIC DNA]</scope>
    <source>
        <strain evidence="3">SP5</strain>
    </source>
</reference>
<protein>
    <submittedName>
        <fullName evidence="2">Uncharacterized protein</fullName>
    </submittedName>
</protein>
<comment type="caution">
    <text evidence="2">The sequence shown here is derived from an EMBL/GenBank/DDBJ whole genome shotgun (WGS) entry which is preliminary data.</text>
</comment>
<organism evidence="2 3">
    <name type="scientific">Fimbriiglobus ruber</name>
    <dbReference type="NCBI Taxonomy" id="1908690"/>
    <lineage>
        <taxon>Bacteria</taxon>
        <taxon>Pseudomonadati</taxon>
        <taxon>Planctomycetota</taxon>
        <taxon>Planctomycetia</taxon>
        <taxon>Gemmatales</taxon>
        <taxon>Gemmataceae</taxon>
        <taxon>Fimbriiglobus</taxon>
    </lineage>
</organism>
<proteinExistence type="predicted"/>
<keyword evidence="3" id="KW-1185">Reference proteome</keyword>
<evidence type="ECO:0000256" key="1">
    <source>
        <dbReference type="SAM" id="MobiDB-lite"/>
    </source>
</evidence>
<name>A0A225E0B2_9BACT</name>
<evidence type="ECO:0000313" key="3">
    <source>
        <dbReference type="Proteomes" id="UP000214646"/>
    </source>
</evidence>
<gene>
    <name evidence="2" type="ORF">FRUB_04173</name>
</gene>
<dbReference type="RefSeq" id="WP_161967487.1">
    <property type="nucleotide sequence ID" value="NZ_NIDE01000005.1"/>
</dbReference>
<dbReference type="EMBL" id="NIDE01000005">
    <property type="protein sequence ID" value="OWK42095.1"/>
    <property type="molecule type" value="Genomic_DNA"/>
</dbReference>
<evidence type="ECO:0000313" key="2">
    <source>
        <dbReference type="EMBL" id="OWK42095.1"/>
    </source>
</evidence>
<dbReference type="Proteomes" id="UP000214646">
    <property type="component" value="Unassembled WGS sequence"/>
</dbReference>
<accession>A0A225E0B2</accession>
<feature type="region of interest" description="Disordered" evidence="1">
    <location>
        <begin position="30"/>
        <end position="53"/>
    </location>
</feature>
<dbReference type="AlphaFoldDB" id="A0A225E0B2"/>